<dbReference type="InterPro" id="IPR040853">
    <property type="entry name" value="RapA2_cadherin-like"/>
</dbReference>
<evidence type="ECO:0000259" key="7">
    <source>
        <dbReference type="PROSITE" id="PS50268"/>
    </source>
</evidence>
<keyword evidence="2" id="KW-0677">Repeat</keyword>
<dbReference type="Gene3D" id="2.60.40.60">
    <property type="entry name" value="Cadherins"/>
    <property type="match status" value="2"/>
</dbReference>
<keyword evidence="6" id="KW-0732">Signal</keyword>
<dbReference type="Pfam" id="PF17803">
    <property type="entry name" value="Cadherin_4"/>
    <property type="match status" value="1"/>
</dbReference>
<organism evidence="8 9">
    <name type="scientific">Flagellimonas olearia</name>
    <dbReference type="NCBI Taxonomy" id="552546"/>
    <lineage>
        <taxon>Bacteria</taxon>
        <taxon>Pseudomonadati</taxon>
        <taxon>Bacteroidota</taxon>
        <taxon>Flavobacteriia</taxon>
        <taxon>Flavobacteriales</taxon>
        <taxon>Flavobacteriaceae</taxon>
        <taxon>Flagellimonas</taxon>
    </lineage>
</organism>
<dbReference type="PRINTS" id="PR00205">
    <property type="entry name" value="CADHERIN"/>
</dbReference>
<dbReference type="PANTHER" id="PTHR24027">
    <property type="entry name" value="CADHERIN-23"/>
    <property type="match status" value="1"/>
</dbReference>
<dbReference type="NCBIfam" id="TIGR01965">
    <property type="entry name" value="VCBS_repeat"/>
    <property type="match status" value="1"/>
</dbReference>
<feature type="signal peptide" evidence="6">
    <location>
        <begin position="1"/>
        <end position="20"/>
    </location>
</feature>
<dbReference type="GO" id="GO:0007156">
    <property type="term" value="P:homophilic cell adhesion via plasma membrane adhesion molecules"/>
    <property type="evidence" value="ECO:0007669"/>
    <property type="project" value="InterPro"/>
</dbReference>
<dbReference type="PROSITE" id="PS50268">
    <property type="entry name" value="CADHERIN_2"/>
    <property type="match status" value="2"/>
</dbReference>
<dbReference type="RefSeq" id="WP_165357322.1">
    <property type="nucleotide sequence ID" value="NZ_ML142908.1"/>
</dbReference>
<dbReference type="SMART" id="SM00112">
    <property type="entry name" value="CA"/>
    <property type="match status" value="2"/>
</dbReference>
<dbReference type="GO" id="GO:0045296">
    <property type="term" value="F:cadherin binding"/>
    <property type="evidence" value="ECO:0007669"/>
    <property type="project" value="TreeGrafter"/>
</dbReference>
<keyword evidence="9" id="KW-1185">Reference proteome</keyword>
<dbReference type="PANTHER" id="PTHR24027:SF442">
    <property type="entry name" value="PROTOCADHERIN-15 ISOFORM X1"/>
    <property type="match status" value="1"/>
</dbReference>
<feature type="domain" description="Cadherin" evidence="7">
    <location>
        <begin position="34"/>
        <end position="130"/>
    </location>
</feature>
<dbReference type="GO" id="GO:0016342">
    <property type="term" value="C:catenin complex"/>
    <property type="evidence" value="ECO:0007669"/>
    <property type="project" value="TreeGrafter"/>
</dbReference>
<comment type="subcellular location">
    <subcellularLocation>
        <location evidence="1">Membrane</location>
    </subcellularLocation>
</comment>
<dbReference type="AlphaFoldDB" id="A0A444VNZ8"/>
<evidence type="ECO:0000256" key="1">
    <source>
        <dbReference type="ARBA" id="ARBA00004370"/>
    </source>
</evidence>
<dbReference type="EMBL" id="JJMP01000003">
    <property type="protein sequence ID" value="RYC52446.1"/>
    <property type="molecule type" value="Genomic_DNA"/>
</dbReference>
<evidence type="ECO:0000256" key="6">
    <source>
        <dbReference type="SAM" id="SignalP"/>
    </source>
</evidence>
<feature type="chain" id="PRO_5019279725" description="Cadherin domain-containing protein" evidence="6">
    <location>
        <begin position="21"/>
        <end position="523"/>
    </location>
</feature>
<dbReference type="SUPFAM" id="SSF49313">
    <property type="entry name" value="Cadherin-like"/>
    <property type="match status" value="2"/>
</dbReference>
<feature type="compositionally biased region" description="Polar residues" evidence="5">
    <location>
        <begin position="31"/>
        <end position="43"/>
    </location>
</feature>
<dbReference type="GO" id="GO:0008013">
    <property type="term" value="F:beta-catenin binding"/>
    <property type="evidence" value="ECO:0007669"/>
    <property type="project" value="TreeGrafter"/>
</dbReference>
<dbReference type="InterPro" id="IPR005046">
    <property type="entry name" value="DUF285"/>
</dbReference>
<evidence type="ECO:0000313" key="8">
    <source>
        <dbReference type="EMBL" id="RYC52446.1"/>
    </source>
</evidence>
<evidence type="ECO:0000256" key="3">
    <source>
        <dbReference type="ARBA" id="ARBA00022837"/>
    </source>
</evidence>
<evidence type="ECO:0000256" key="4">
    <source>
        <dbReference type="ARBA" id="ARBA00023136"/>
    </source>
</evidence>
<feature type="domain" description="Cadherin" evidence="7">
    <location>
        <begin position="129"/>
        <end position="232"/>
    </location>
</feature>
<name>A0A444VNZ8_9FLAO</name>
<dbReference type="Pfam" id="PF03382">
    <property type="entry name" value="DUF285"/>
    <property type="match status" value="1"/>
</dbReference>
<dbReference type="CDD" id="cd11304">
    <property type="entry name" value="Cadherin_repeat"/>
    <property type="match status" value="2"/>
</dbReference>
<evidence type="ECO:0000256" key="2">
    <source>
        <dbReference type="ARBA" id="ARBA00022737"/>
    </source>
</evidence>
<dbReference type="InterPro" id="IPR002126">
    <property type="entry name" value="Cadherin-like_dom"/>
</dbReference>
<evidence type="ECO:0000313" key="9">
    <source>
        <dbReference type="Proteomes" id="UP000290261"/>
    </source>
</evidence>
<keyword evidence="4" id="KW-0472">Membrane</keyword>
<sequence length="523" mass="56857">MKLKLLLIVSIIAFALHSCSKDDGPKEEANNPPSISDKTVSVSEAITPGTTVGTLTATDADDDTLTFSITGNPGPFKISTDGVLTLASGQTLDFDVTNSYTITVSVSDGTDSATATITINVTNVNEAPEIADQGFEASEDSESGAILYTLLDVSDPDGDPLTFEISANDNGLFAINNDGEISLAEGQSLDYETATSHQITVSVSDGTDATEATVTITVTNVIESLFEDPDSFILKLETSTENESMEIGTYSEDPDLVYDFEIDWGDGTLEQIVSAGSVNHIYASPDTYLVAIKGMFPRIMMHAASEEDRQKLVGIEQWGAIEWESMSYAFYGCYNLEYNATDNPNLSKVTDMSSMFRDATAFYGDLSNWDVSTVTNMSYMFAGAESYNGYGIDDWQEDVANVTTMAHMFDGATAFAGDIRDWNVVLLSDMSSMFKNATSFILNLSSWNLNDGINMSNAFDNSGILPNNYDDMLFDWAFNDNTPDNITVGVEGLIYCDSNSIYARNHLINNKGWTFIGDQECQN</sequence>
<proteinExistence type="predicted"/>
<dbReference type="Proteomes" id="UP000290261">
    <property type="component" value="Unassembled WGS sequence"/>
</dbReference>
<evidence type="ECO:0000256" key="5">
    <source>
        <dbReference type="SAM" id="MobiDB-lite"/>
    </source>
</evidence>
<comment type="caution">
    <text evidence="8">The sequence shown here is derived from an EMBL/GenBank/DDBJ whole genome shotgun (WGS) entry which is preliminary data.</text>
</comment>
<protein>
    <recommendedName>
        <fullName evidence="7">Cadherin domain-containing protein</fullName>
    </recommendedName>
</protein>
<feature type="region of interest" description="Disordered" evidence="5">
    <location>
        <begin position="22"/>
        <end position="43"/>
    </location>
</feature>
<dbReference type="GO" id="GO:0016477">
    <property type="term" value="P:cell migration"/>
    <property type="evidence" value="ECO:0007669"/>
    <property type="project" value="TreeGrafter"/>
</dbReference>
<gene>
    <name evidence="8" type="ORF">DN53_11275</name>
</gene>
<dbReference type="InterPro" id="IPR010221">
    <property type="entry name" value="VCBS_dom"/>
</dbReference>
<accession>A0A444VNZ8</accession>
<dbReference type="GO" id="GO:0005509">
    <property type="term" value="F:calcium ion binding"/>
    <property type="evidence" value="ECO:0007669"/>
    <property type="project" value="InterPro"/>
</dbReference>
<reference evidence="8 9" key="1">
    <citation type="submission" date="2014-04" db="EMBL/GenBank/DDBJ databases">
        <title>Whole genome of Muricauda olearia.</title>
        <authorList>
            <person name="Zhang X.-H."/>
            <person name="Tang K."/>
        </authorList>
    </citation>
    <scope>NUCLEOTIDE SEQUENCE [LARGE SCALE GENOMIC DNA]</scope>
    <source>
        <strain evidence="8 9">Th120</strain>
    </source>
</reference>
<dbReference type="InterPro" id="IPR015919">
    <property type="entry name" value="Cadherin-like_sf"/>
</dbReference>
<dbReference type="InterPro" id="IPR039808">
    <property type="entry name" value="Cadherin"/>
</dbReference>
<keyword evidence="3" id="KW-0106">Calcium</keyword>